<dbReference type="AlphaFoldDB" id="A2DKZ6"/>
<dbReference type="TCDB" id="1.B.90.1.1">
    <property type="family name" value="the putative trichomonas porin-1 (t-porin-1) family"/>
</dbReference>
<dbReference type="InParanoid" id="A2DKZ6"/>
<evidence type="ECO:0000313" key="1">
    <source>
        <dbReference type="EMBL" id="EAY18949.1"/>
    </source>
</evidence>
<evidence type="ECO:0000313" key="2">
    <source>
        <dbReference type="Proteomes" id="UP000001542"/>
    </source>
</evidence>
<dbReference type="VEuPathDB" id="TrichDB:TVAG_146920"/>
<sequence>MKQLKVILAQTKKLFNIPIQNKLCFNAPVMNNNFSLQLEKPSQKDVQMCVTTNLKFKNGLIVATAHSDNPCSILFQTNAIYPGVKFTTNISSNEKNTIISKVSYCTIYKNMIFTPKVKVILQDKPYNYLNTDVHFKTNVNYYGCGFTALFKKLEQSFTLIPYIRKFGHHAISLKFKNYKVVPEIYTIFPYEDFQFAFHTFYPTRSLSFYSIYHPNLRNLFGANFTISHIGHGPEYLFMIGCSHNIGNDSSIRYVLRSDSKASFELNVPYKNFLKMTFTGNFEYSRANKLNSNFGAVIIFDKK</sequence>
<dbReference type="EMBL" id="DS113213">
    <property type="protein sequence ID" value="EAY18949.1"/>
    <property type="molecule type" value="Genomic_DNA"/>
</dbReference>
<accession>A2DKZ6</accession>
<dbReference type="RefSeq" id="XP_001579935.1">
    <property type="nucleotide sequence ID" value="XM_001579885.1"/>
</dbReference>
<keyword evidence="2" id="KW-1185">Reference proteome</keyword>
<dbReference type="Proteomes" id="UP000001542">
    <property type="component" value="Unassembled WGS sequence"/>
</dbReference>
<protein>
    <submittedName>
        <fullName evidence="1">Uncharacterized protein</fullName>
    </submittedName>
</protein>
<dbReference type="InterPro" id="IPR023614">
    <property type="entry name" value="Porin_dom_sf"/>
</dbReference>
<organism evidence="1 2">
    <name type="scientific">Trichomonas vaginalis (strain ATCC PRA-98 / G3)</name>
    <dbReference type="NCBI Taxonomy" id="412133"/>
    <lineage>
        <taxon>Eukaryota</taxon>
        <taxon>Metamonada</taxon>
        <taxon>Parabasalia</taxon>
        <taxon>Trichomonadida</taxon>
        <taxon>Trichomonadidae</taxon>
        <taxon>Trichomonas</taxon>
    </lineage>
</organism>
<dbReference type="Gene3D" id="2.40.160.10">
    <property type="entry name" value="Porin"/>
    <property type="match status" value="1"/>
</dbReference>
<reference evidence="1" key="1">
    <citation type="submission" date="2006-10" db="EMBL/GenBank/DDBJ databases">
        <authorList>
            <person name="Amadeo P."/>
            <person name="Zhao Q."/>
            <person name="Wortman J."/>
            <person name="Fraser-Liggett C."/>
            <person name="Carlton J."/>
        </authorList>
    </citation>
    <scope>NUCLEOTIDE SEQUENCE</scope>
    <source>
        <strain evidence="1">G3</strain>
    </source>
</reference>
<name>A2DKZ6_TRIV3</name>
<gene>
    <name evidence="1" type="ORF">TVAG_146920</name>
</gene>
<dbReference type="VEuPathDB" id="TrichDB:TVAGG3_0362150"/>
<dbReference type="KEGG" id="tva:5464466"/>
<reference evidence="1" key="2">
    <citation type="journal article" date="2007" name="Science">
        <title>Draft genome sequence of the sexually transmitted pathogen Trichomonas vaginalis.</title>
        <authorList>
            <person name="Carlton J.M."/>
            <person name="Hirt R.P."/>
            <person name="Silva J.C."/>
            <person name="Delcher A.L."/>
            <person name="Schatz M."/>
            <person name="Zhao Q."/>
            <person name="Wortman J.R."/>
            <person name="Bidwell S.L."/>
            <person name="Alsmark U.C.M."/>
            <person name="Besteiro S."/>
            <person name="Sicheritz-Ponten T."/>
            <person name="Noel C.J."/>
            <person name="Dacks J.B."/>
            <person name="Foster P.G."/>
            <person name="Simillion C."/>
            <person name="Van de Peer Y."/>
            <person name="Miranda-Saavedra D."/>
            <person name="Barton G.J."/>
            <person name="Westrop G.D."/>
            <person name="Mueller S."/>
            <person name="Dessi D."/>
            <person name="Fiori P.L."/>
            <person name="Ren Q."/>
            <person name="Paulsen I."/>
            <person name="Zhang H."/>
            <person name="Bastida-Corcuera F.D."/>
            <person name="Simoes-Barbosa A."/>
            <person name="Brown M.T."/>
            <person name="Hayes R.D."/>
            <person name="Mukherjee M."/>
            <person name="Okumura C.Y."/>
            <person name="Schneider R."/>
            <person name="Smith A.J."/>
            <person name="Vanacova S."/>
            <person name="Villalvazo M."/>
            <person name="Haas B.J."/>
            <person name="Pertea M."/>
            <person name="Feldblyum T.V."/>
            <person name="Utterback T.R."/>
            <person name="Shu C.L."/>
            <person name="Osoegawa K."/>
            <person name="de Jong P.J."/>
            <person name="Hrdy I."/>
            <person name="Horvathova L."/>
            <person name="Zubacova Z."/>
            <person name="Dolezal P."/>
            <person name="Malik S.B."/>
            <person name="Logsdon J.M. Jr."/>
            <person name="Henze K."/>
            <person name="Gupta A."/>
            <person name="Wang C.C."/>
            <person name="Dunne R.L."/>
            <person name="Upcroft J.A."/>
            <person name="Upcroft P."/>
            <person name="White O."/>
            <person name="Salzberg S.L."/>
            <person name="Tang P."/>
            <person name="Chiu C.-H."/>
            <person name="Lee Y.-S."/>
            <person name="Embley T.M."/>
            <person name="Coombs G.H."/>
            <person name="Mottram J.C."/>
            <person name="Tachezy J."/>
            <person name="Fraser-Liggett C.M."/>
            <person name="Johnson P.J."/>
        </authorList>
    </citation>
    <scope>NUCLEOTIDE SEQUENCE [LARGE SCALE GENOMIC DNA]</scope>
    <source>
        <strain evidence="1">G3</strain>
    </source>
</reference>
<proteinExistence type="predicted"/>